<sequence>MKKELLLSLGLLAMIPVGLRAQALVSEGFNAEQTKTATDVAYYEFINQLEGDKWDLSTAAKSEGAGSLHFYNSDAAEGTTWQRSVKFRNLPIEENTTYRVTYYVQGSKTYNLDGTSDKGTKVDCKLMQGVEDDDLPFISPGGKEFRYNDTGFDENGFTKFTHMFYYKDAATQAAYYKANRNREMAAEAKDKFFLALSVYNPGDFYLDGVTVEKAGVRAVTFNYDVIRVDFGFATNNKELLAAAGVDKLVLPEGTCTVRMDGSEVKVLTTELHQDGYLYVFLDDRYPQTGNERIEVSFSNPTDAAYQLKYSGDTAPEGVVPNFAGETGALDANITDINSSAYDLPVMKTADPEQGSFNLPVVQKEFKMSFNKKADASRIEATLDGERLTVTPNEGFATDFTFARTGSGDLTAGQHDLTVTRVYPEAMLDEAVFAKVALELSFGQVSGDPNDTAYYVMADSITQAIAAKGEGTIPMGWSVYNGATAVPQGTNPGSGPRSFKFGEGGDFVGALYLRTTAADDGGCGIYGETEGYEVKLEAGKKYKLAYNVAAWKGAPYVKFQLIGPDGSDALSRVDAALPNMNGSKGTVSGSTRVEASLQPKATGNYKLKWTPATDADGKQGAWVEVLLGNVRLQYLPNVMGVEETTQLNNALALAKAALDENKAERYVGTDFDALKAAVEEIDGKVYTAPSVYKAVTARLTMAATALKDHRVLCDTYDPMVEAAQKARDMRTGTKFENHSSYANVVAAIAKYEGKVLTDNDELKTAIDELKTSTAAATNIGRVVETLTASMVSGLAVAQKLGSATDELAAAVNRALTDDADVKQQVKDAIRQGLYAQLKDPNNTLFAEKTDETTLENYVDSFNCSVFVNNPDIYVTAPGDVAGVVNSENTPGWTITPGEGWTGGFVYHYPWGGNAQYKYAKGTCDVANSMIASWGFGYTAEQQITDLPAGTYNVFARALERGSGNTDIYFHAVTSAKDDSVMVPQAAASVEPSLDNGKYCAIKDVVVTDGQLKLKFACGADTRSFFDGVLLVLKGSAPGYDYATGIRGVVDNGGAGVTREEYFDLSGRKLNAGTATGVTIVKQTLGNGRVLTKKVLKK</sequence>
<name>A0ABV5ZIA2_9BACT</name>
<keyword evidence="3" id="KW-1185">Reference proteome</keyword>
<feature type="chain" id="PRO_5045415765" evidence="1">
    <location>
        <begin position="24"/>
        <end position="1096"/>
    </location>
</feature>
<organism evidence="2 3">
    <name type="scientific">Hallella seregens ATCC 51272</name>
    <dbReference type="NCBI Taxonomy" id="1336250"/>
    <lineage>
        <taxon>Bacteria</taxon>
        <taxon>Pseudomonadati</taxon>
        <taxon>Bacteroidota</taxon>
        <taxon>Bacteroidia</taxon>
        <taxon>Bacteroidales</taxon>
        <taxon>Prevotellaceae</taxon>
        <taxon>Hallella</taxon>
    </lineage>
</organism>
<evidence type="ECO:0000313" key="3">
    <source>
        <dbReference type="Proteomes" id="UP001589688"/>
    </source>
</evidence>
<feature type="signal peptide" evidence="1">
    <location>
        <begin position="1"/>
        <end position="23"/>
    </location>
</feature>
<keyword evidence="1" id="KW-0732">Signal</keyword>
<gene>
    <name evidence="2" type="ORF">ACFFK8_02250</name>
</gene>
<dbReference type="EMBL" id="JBHLZF010000001">
    <property type="protein sequence ID" value="MFB9896675.1"/>
    <property type="molecule type" value="Genomic_DNA"/>
</dbReference>
<comment type="caution">
    <text evidence="2">The sequence shown here is derived from an EMBL/GenBank/DDBJ whole genome shotgun (WGS) entry which is preliminary data.</text>
</comment>
<dbReference type="Proteomes" id="UP001589688">
    <property type="component" value="Unassembled WGS sequence"/>
</dbReference>
<accession>A0ABV5ZIA2</accession>
<evidence type="ECO:0000256" key="1">
    <source>
        <dbReference type="SAM" id="SignalP"/>
    </source>
</evidence>
<protein>
    <submittedName>
        <fullName evidence="2">Uncharacterized protein</fullName>
    </submittedName>
</protein>
<proteinExistence type="predicted"/>
<evidence type="ECO:0000313" key="2">
    <source>
        <dbReference type="EMBL" id="MFB9896675.1"/>
    </source>
</evidence>
<reference evidence="2 3" key="1">
    <citation type="submission" date="2024-09" db="EMBL/GenBank/DDBJ databases">
        <authorList>
            <person name="Sun Q."/>
            <person name="Mori K."/>
        </authorList>
    </citation>
    <scope>NUCLEOTIDE SEQUENCE [LARGE SCALE GENOMIC DNA]</scope>
    <source>
        <strain evidence="2 3">ATCC 51272</strain>
    </source>
</reference>
<dbReference type="RefSeq" id="WP_027952474.1">
    <property type="nucleotide sequence ID" value="NZ_JADU01000019.1"/>
</dbReference>